<dbReference type="Proteomes" id="UP001595969">
    <property type="component" value="Unassembled WGS sequence"/>
</dbReference>
<keyword evidence="3" id="KW-1133">Transmembrane helix</keyword>
<dbReference type="GO" id="GO:0005524">
    <property type="term" value="F:ATP binding"/>
    <property type="evidence" value="ECO:0007669"/>
    <property type="project" value="UniProtKB-KW"/>
</dbReference>
<evidence type="ECO:0000313" key="5">
    <source>
        <dbReference type="EMBL" id="MFC4718965.1"/>
    </source>
</evidence>
<keyword evidence="3" id="KW-0472">Membrane</keyword>
<dbReference type="SUPFAM" id="SSF52540">
    <property type="entry name" value="P-loop containing nucleoside triphosphate hydrolases"/>
    <property type="match status" value="1"/>
</dbReference>
<keyword evidence="3" id="KW-0812">Transmembrane</keyword>
<evidence type="ECO:0000259" key="4">
    <source>
        <dbReference type="PROSITE" id="PS50893"/>
    </source>
</evidence>
<name>A0ABV9MUH4_9ENTE</name>
<dbReference type="InterPro" id="IPR015854">
    <property type="entry name" value="ABC_transpr_LolD-like"/>
</dbReference>
<dbReference type="EMBL" id="JBHSGS010000023">
    <property type="protein sequence ID" value="MFC4718965.1"/>
    <property type="molecule type" value="Genomic_DNA"/>
</dbReference>
<dbReference type="RefSeq" id="WP_204655197.1">
    <property type="nucleotide sequence ID" value="NZ_JAFBFD010000069.1"/>
</dbReference>
<evidence type="ECO:0000256" key="2">
    <source>
        <dbReference type="ARBA" id="ARBA00022840"/>
    </source>
</evidence>
<dbReference type="InterPro" id="IPR017871">
    <property type="entry name" value="ABC_transporter-like_CS"/>
</dbReference>
<keyword evidence="2 5" id="KW-0067">ATP-binding</keyword>
<feature type="transmembrane region" description="Helical" evidence="3">
    <location>
        <begin position="250"/>
        <end position="271"/>
    </location>
</feature>
<evidence type="ECO:0000256" key="3">
    <source>
        <dbReference type="SAM" id="Phobius"/>
    </source>
</evidence>
<dbReference type="PANTHER" id="PTHR24220">
    <property type="entry name" value="IMPORT ATP-BINDING PROTEIN"/>
    <property type="match status" value="1"/>
</dbReference>
<dbReference type="PROSITE" id="PS00211">
    <property type="entry name" value="ABC_TRANSPORTER_1"/>
    <property type="match status" value="1"/>
</dbReference>
<organism evidence="5 6">
    <name type="scientific">Enterococcus lemanii</name>
    <dbReference type="NCBI Taxonomy" id="1159752"/>
    <lineage>
        <taxon>Bacteria</taxon>
        <taxon>Bacillati</taxon>
        <taxon>Bacillota</taxon>
        <taxon>Bacilli</taxon>
        <taxon>Lactobacillales</taxon>
        <taxon>Enterococcaceae</taxon>
        <taxon>Enterococcus</taxon>
    </lineage>
</organism>
<dbReference type="PANTHER" id="PTHR24220:SF692">
    <property type="entry name" value="ABC TRANSPORTER DOMAIN-CONTAINING PROTEIN"/>
    <property type="match status" value="1"/>
</dbReference>
<sequence length="397" mass="45350">MIKIRNLTKKYKDKRILDKVSFVVNDPSKIYSLIGESGTGKTTLFNILFGLDKDYSGMYQLFGRDSINLSHSEWATLREKYIRMVFQDYKLLDNFSVIENIRVSGNYSVDNIEEVLQELDIDDVKNHLVSELSGGQKQRVAIARAIIAEPKILLLDEPTGNLDGMTSEKIMKYLQRLRDKGILIFIITHDTALSGLSDIVFELKDQKITMIKESNSLVPTDEFTVKKEPTSKKYLSKYVINTLLRTKKRIFYLAIPAVIILSIFILGFSAYRANSTLSFKQLFNGLGNQIILMDTQNLKAEQISNFNERGIQSSFDGERIGFSEEDFEAVSDIENVETVYLSLGEVTSNHDKNLYTLSAHYNQSDYSKILQKYVTLINRVEHLSFYFITSGAKIISH</sequence>
<dbReference type="Pfam" id="PF00005">
    <property type="entry name" value="ABC_tran"/>
    <property type="match status" value="1"/>
</dbReference>
<reference evidence="6" key="1">
    <citation type="journal article" date="2019" name="Int. J. Syst. Evol. Microbiol.">
        <title>The Global Catalogue of Microorganisms (GCM) 10K type strain sequencing project: providing services to taxonomists for standard genome sequencing and annotation.</title>
        <authorList>
            <consortium name="The Broad Institute Genomics Platform"/>
            <consortium name="The Broad Institute Genome Sequencing Center for Infectious Disease"/>
            <person name="Wu L."/>
            <person name="Ma J."/>
        </authorList>
    </citation>
    <scope>NUCLEOTIDE SEQUENCE [LARGE SCALE GENOMIC DNA]</scope>
    <source>
        <strain evidence="6">CGMCC 1.19032</strain>
    </source>
</reference>
<evidence type="ECO:0000256" key="1">
    <source>
        <dbReference type="ARBA" id="ARBA00022741"/>
    </source>
</evidence>
<dbReference type="InterPro" id="IPR003439">
    <property type="entry name" value="ABC_transporter-like_ATP-bd"/>
</dbReference>
<evidence type="ECO:0000313" key="6">
    <source>
        <dbReference type="Proteomes" id="UP001595969"/>
    </source>
</evidence>
<dbReference type="SMART" id="SM00382">
    <property type="entry name" value="AAA"/>
    <property type="match status" value="1"/>
</dbReference>
<dbReference type="Gene3D" id="3.40.50.300">
    <property type="entry name" value="P-loop containing nucleotide triphosphate hydrolases"/>
    <property type="match status" value="1"/>
</dbReference>
<protein>
    <submittedName>
        <fullName evidence="5">ABC transporter ATP-binding protein</fullName>
    </submittedName>
</protein>
<proteinExistence type="predicted"/>
<accession>A0ABV9MUH4</accession>
<dbReference type="InterPro" id="IPR003593">
    <property type="entry name" value="AAA+_ATPase"/>
</dbReference>
<gene>
    <name evidence="5" type="ORF">ACFO5I_04385</name>
</gene>
<keyword evidence="1" id="KW-0547">Nucleotide-binding</keyword>
<keyword evidence="6" id="KW-1185">Reference proteome</keyword>
<comment type="caution">
    <text evidence="5">The sequence shown here is derived from an EMBL/GenBank/DDBJ whole genome shotgun (WGS) entry which is preliminary data.</text>
</comment>
<feature type="domain" description="ABC transporter" evidence="4">
    <location>
        <begin position="2"/>
        <end position="237"/>
    </location>
</feature>
<dbReference type="PROSITE" id="PS50893">
    <property type="entry name" value="ABC_TRANSPORTER_2"/>
    <property type="match status" value="1"/>
</dbReference>
<dbReference type="InterPro" id="IPR027417">
    <property type="entry name" value="P-loop_NTPase"/>
</dbReference>